<dbReference type="Proteomes" id="UP000886653">
    <property type="component" value="Unassembled WGS sequence"/>
</dbReference>
<keyword evidence="3" id="KW-0119">Carbohydrate metabolism</keyword>
<name>A0A9P6N9Z2_9BASI</name>
<keyword evidence="4" id="KW-0472">Membrane</keyword>
<evidence type="ECO:0008006" key="7">
    <source>
        <dbReference type="Google" id="ProtNLM"/>
    </source>
</evidence>
<dbReference type="GO" id="GO:0016740">
    <property type="term" value="F:transferase activity"/>
    <property type="evidence" value="ECO:0007669"/>
    <property type="project" value="UniProtKB-KW"/>
</dbReference>
<keyword evidence="4" id="KW-1133">Transmembrane helix</keyword>
<dbReference type="AlphaFoldDB" id="A0A9P6N9Z2"/>
<evidence type="ECO:0000256" key="3">
    <source>
        <dbReference type="ARBA" id="ARBA00023277"/>
    </source>
</evidence>
<dbReference type="InterPro" id="IPR019378">
    <property type="entry name" value="GDP-Fuc_O-FucTrfase"/>
</dbReference>
<reference evidence="5" key="1">
    <citation type="submission" date="2013-11" db="EMBL/GenBank/DDBJ databases">
        <title>Genome sequence of the fusiform rust pathogen reveals effectors for host alternation and coevolution with pine.</title>
        <authorList>
            <consortium name="DOE Joint Genome Institute"/>
            <person name="Smith K."/>
            <person name="Pendleton A."/>
            <person name="Kubisiak T."/>
            <person name="Anderson C."/>
            <person name="Salamov A."/>
            <person name="Aerts A."/>
            <person name="Riley R."/>
            <person name="Clum A."/>
            <person name="Lindquist E."/>
            <person name="Ence D."/>
            <person name="Campbell M."/>
            <person name="Kronenberg Z."/>
            <person name="Feau N."/>
            <person name="Dhillon B."/>
            <person name="Hamelin R."/>
            <person name="Burleigh J."/>
            <person name="Smith J."/>
            <person name="Yandell M."/>
            <person name="Nelson C."/>
            <person name="Grigoriev I."/>
            <person name="Davis J."/>
        </authorList>
    </citation>
    <scope>NUCLEOTIDE SEQUENCE</scope>
    <source>
        <strain evidence="5">G11</strain>
    </source>
</reference>
<dbReference type="EMBL" id="MU167450">
    <property type="protein sequence ID" value="KAG0140374.1"/>
    <property type="molecule type" value="Genomic_DNA"/>
</dbReference>
<keyword evidence="4" id="KW-0812">Transmembrane</keyword>
<comment type="caution">
    <text evidence="5">The sequence shown here is derived from an EMBL/GenBank/DDBJ whole genome shotgun (WGS) entry which is preliminary data.</text>
</comment>
<accession>A0A9P6N9Z2</accession>
<dbReference type="Gene3D" id="3.40.50.11350">
    <property type="match status" value="1"/>
</dbReference>
<dbReference type="OrthoDB" id="423313at2759"/>
<organism evidence="5 6">
    <name type="scientific">Cronartium quercuum f. sp. fusiforme G11</name>
    <dbReference type="NCBI Taxonomy" id="708437"/>
    <lineage>
        <taxon>Eukaryota</taxon>
        <taxon>Fungi</taxon>
        <taxon>Dikarya</taxon>
        <taxon>Basidiomycota</taxon>
        <taxon>Pucciniomycotina</taxon>
        <taxon>Pucciniomycetes</taxon>
        <taxon>Pucciniales</taxon>
        <taxon>Coleosporiaceae</taxon>
        <taxon>Cronartium</taxon>
    </lineage>
</organism>
<feature type="transmembrane region" description="Helical" evidence="4">
    <location>
        <begin position="37"/>
        <end position="58"/>
    </location>
</feature>
<dbReference type="CDD" id="cd11296">
    <property type="entry name" value="O-FucT_like"/>
    <property type="match status" value="1"/>
</dbReference>
<proteinExistence type="predicted"/>
<protein>
    <recommendedName>
        <fullName evidence="7">O-fucosyltransferase family protein</fullName>
    </recommendedName>
</protein>
<evidence type="ECO:0000256" key="1">
    <source>
        <dbReference type="ARBA" id="ARBA00022679"/>
    </source>
</evidence>
<dbReference type="Pfam" id="PF10250">
    <property type="entry name" value="O-FucT"/>
    <property type="match status" value="1"/>
</dbReference>
<evidence type="ECO:0000313" key="6">
    <source>
        <dbReference type="Proteomes" id="UP000886653"/>
    </source>
</evidence>
<evidence type="ECO:0000256" key="2">
    <source>
        <dbReference type="ARBA" id="ARBA00023253"/>
    </source>
</evidence>
<keyword evidence="6" id="KW-1185">Reference proteome</keyword>
<dbReference type="GO" id="GO:0006004">
    <property type="term" value="P:fucose metabolic process"/>
    <property type="evidence" value="ECO:0007669"/>
    <property type="project" value="UniProtKB-KW"/>
</dbReference>
<evidence type="ECO:0000313" key="5">
    <source>
        <dbReference type="EMBL" id="KAG0140374.1"/>
    </source>
</evidence>
<evidence type="ECO:0000256" key="4">
    <source>
        <dbReference type="SAM" id="Phobius"/>
    </source>
</evidence>
<keyword evidence="1" id="KW-0808">Transferase</keyword>
<keyword evidence="2" id="KW-0294">Fucose metabolism</keyword>
<sequence length="558" mass="62591">MGSSSHYQPLPTSSEDDQLRAENLPVLIYRKRRGVNWIRIIQILSLSLTASCLGWVGYHYTCGAFLLSPQAIAAKQIFLSPSQWDNQIEKSPSYVNHSRDSEPVVNLVSPRPFVNLEADAETVESKTNNIKSSTSNPTLPNPYLFGNFFDQLESIEKTRYVTAVPLGGINNQMIGTFNLMNLGRHSSRTVILPPITPNEHQSASIKGRSYSRYYDLPQLTAQTGIKLVEWNTLRNQVPELETGVYAWTKRHWQLASNPLTCWVASNMGGPKEDGGRSISTRFARGLMLDIQPQYAPGDLKKGSWRSMAAAVKFLETNSSTRSLGEVSKDVGCLTESYWLDSPTSTPDTHSLIKHLRFTDWLESIVDNLIARALGTSVEKIKSGQVKFITVHLRRNDIAAKCQPAPKNWETLAATEYNSDLHKRALSDFTPTEPLTSVARRSLAKRKADWTSCHFTDSYVISRVNAFRKKLKQPNIPVILTTDDTSVSSLALFDIQPNWHRFDLAKFSNDEVYDGFDSVMIDACLLTRGVGFLGTGVSTMSRLAANRGRFWYSRHAEIF</sequence>
<gene>
    <name evidence="5" type="ORF">CROQUDRAFT_718675</name>
</gene>